<reference evidence="2" key="1">
    <citation type="submission" date="2021-06" db="EMBL/GenBank/DDBJ databases">
        <title>Parelaphostrongylus tenuis whole genome reference sequence.</title>
        <authorList>
            <person name="Garwood T.J."/>
            <person name="Larsen P.A."/>
            <person name="Fountain-Jones N.M."/>
            <person name="Garbe J.R."/>
            <person name="Macchietto M.G."/>
            <person name="Kania S.A."/>
            <person name="Gerhold R.W."/>
            <person name="Richards J.E."/>
            <person name="Wolf T.M."/>
        </authorList>
    </citation>
    <scope>NUCLEOTIDE SEQUENCE</scope>
    <source>
        <strain evidence="2">MNPRO001-30</strain>
        <tissue evidence="2">Meninges</tissue>
    </source>
</reference>
<accession>A0AAD5QGB5</accession>
<dbReference type="AlphaFoldDB" id="A0AAD5QGB5"/>
<keyword evidence="3" id="KW-1185">Reference proteome</keyword>
<proteinExistence type="predicted"/>
<organism evidence="2 3">
    <name type="scientific">Parelaphostrongylus tenuis</name>
    <name type="common">Meningeal worm</name>
    <dbReference type="NCBI Taxonomy" id="148309"/>
    <lineage>
        <taxon>Eukaryota</taxon>
        <taxon>Metazoa</taxon>
        <taxon>Ecdysozoa</taxon>
        <taxon>Nematoda</taxon>
        <taxon>Chromadorea</taxon>
        <taxon>Rhabditida</taxon>
        <taxon>Rhabditina</taxon>
        <taxon>Rhabditomorpha</taxon>
        <taxon>Strongyloidea</taxon>
        <taxon>Metastrongylidae</taxon>
        <taxon>Parelaphostrongylus</taxon>
    </lineage>
</organism>
<name>A0AAD5QGB5_PARTN</name>
<gene>
    <name evidence="2" type="ORF">KIN20_001711</name>
</gene>
<dbReference type="Proteomes" id="UP001196413">
    <property type="component" value="Unassembled WGS sequence"/>
</dbReference>
<feature type="compositionally biased region" description="Acidic residues" evidence="1">
    <location>
        <begin position="40"/>
        <end position="49"/>
    </location>
</feature>
<dbReference type="EMBL" id="JAHQIW010000223">
    <property type="protein sequence ID" value="KAJ1346810.1"/>
    <property type="molecule type" value="Genomic_DNA"/>
</dbReference>
<evidence type="ECO:0000256" key="1">
    <source>
        <dbReference type="SAM" id="MobiDB-lite"/>
    </source>
</evidence>
<evidence type="ECO:0000313" key="2">
    <source>
        <dbReference type="EMBL" id="KAJ1346810.1"/>
    </source>
</evidence>
<feature type="region of interest" description="Disordered" evidence="1">
    <location>
        <begin position="19"/>
        <end position="49"/>
    </location>
</feature>
<protein>
    <submittedName>
        <fullName evidence="2">Uncharacterized protein</fullName>
    </submittedName>
</protein>
<comment type="caution">
    <text evidence="2">The sequence shown here is derived from an EMBL/GenBank/DDBJ whole genome shotgun (WGS) entry which is preliminary data.</text>
</comment>
<sequence>MPPDDEDWQIMLNLAVRGDEDTGDESGAIMEGNLSTPDSGAEDGDLIDGSDDAQQVYLKTAPVMGEWTTDVRTPTLLPFDESSIGIEGGVVLDCREPVGFYELFRQGFGS</sequence>
<evidence type="ECO:0000313" key="3">
    <source>
        <dbReference type="Proteomes" id="UP001196413"/>
    </source>
</evidence>